<proteinExistence type="predicted"/>
<comment type="caution">
    <text evidence="1">The sequence shown here is derived from an EMBL/GenBank/DDBJ whole genome shotgun (WGS) entry which is preliminary data.</text>
</comment>
<protein>
    <submittedName>
        <fullName evidence="1">Uncharacterized protein</fullName>
    </submittedName>
</protein>
<reference evidence="1 2" key="1">
    <citation type="submission" date="2013-01" db="EMBL/GenBank/DDBJ databases">
        <authorList>
            <person name="Harkins D.M."/>
            <person name="Durkin A.S."/>
            <person name="Brinkac L.M."/>
            <person name="Haft D.H."/>
            <person name="Selengut J.D."/>
            <person name="Sanka R."/>
            <person name="DePew J."/>
            <person name="Purushe J."/>
            <person name="Tulsiani S.M."/>
            <person name="Graham G.C."/>
            <person name="Burns M.-A."/>
            <person name="Dohnt M.F."/>
            <person name="Smythe L.D."/>
            <person name="McKay D.B."/>
            <person name="Craig S.B."/>
            <person name="Vinetz J.M."/>
            <person name="Sutton G.G."/>
            <person name="Nierman W.C."/>
            <person name="Fouts D.E."/>
        </authorList>
    </citation>
    <scope>NUCLEOTIDE SEQUENCE [LARGE SCALE GENOMIC DNA]</scope>
    <source>
        <strain evidence="1 2">LT2116</strain>
    </source>
</reference>
<dbReference type="Proteomes" id="UP000011770">
    <property type="component" value="Unassembled WGS sequence"/>
</dbReference>
<gene>
    <name evidence="1" type="ORF">LEP1GSC188_0087</name>
</gene>
<evidence type="ECO:0000313" key="1">
    <source>
        <dbReference type="EMBL" id="EMF84171.1"/>
    </source>
</evidence>
<dbReference type="EMBL" id="AHOR02000006">
    <property type="protein sequence ID" value="EMF84171.1"/>
    <property type="molecule type" value="Genomic_DNA"/>
</dbReference>
<evidence type="ECO:0000313" key="2">
    <source>
        <dbReference type="Proteomes" id="UP000011770"/>
    </source>
</evidence>
<dbReference type="AlphaFoldDB" id="M3H4Z9"/>
<name>M3H4Z9_9LEPT</name>
<organism evidence="1 2">
    <name type="scientific">Leptospira weilii serovar Topaz str. LT2116</name>
    <dbReference type="NCBI Taxonomy" id="1088540"/>
    <lineage>
        <taxon>Bacteria</taxon>
        <taxon>Pseudomonadati</taxon>
        <taxon>Spirochaetota</taxon>
        <taxon>Spirochaetia</taxon>
        <taxon>Leptospirales</taxon>
        <taxon>Leptospiraceae</taxon>
        <taxon>Leptospira</taxon>
    </lineage>
</organism>
<sequence length="37" mass="4448">MERQHVGKIKKFYERLYAKKSITAASRKMIEVLYSMI</sequence>
<accession>M3H4Z9</accession>